<evidence type="ECO:0000256" key="6">
    <source>
        <dbReference type="ARBA" id="ARBA00022692"/>
    </source>
</evidence>
<keyword evidence="10 16" id="KW-0798">TonB box</keyword>
<evidence type="ECO:0000313" key="19">
    <source>
        <dbReference type="EMBL" id="SEE26382.1"/>
    </source>
</evidence>
<dbReference type="PANTHER" id="PTHR32552:SF68">
    <property type="entry name" value="FERRICHROME OUTER MEMBRANE TRANSPORTER_PHAGE RECEPTOR"/>
    <property type="match status" value="1"/>
</dbReference>
<dbReference type="GO" id="GO:0015891">
    <property type="term" value="P:siderophore transport"/>
    <property type="evidence" value="ECO:0007669"/>
    <property type="project" value="InterPro"/>
</dbReference>
<feature type="domain" description="TonB-dependent receptor plug" evidence="18">
    <location>
        <begin position="50"/>
        <end position="158"/>
    </location>
</feature>
<keyword evidence="20" id="KW-1185">Reference proteome</keyword>
<evidence type="ECO:0000256" key="13">
    <source>
        <dbReference type="ARBA" id="ARBA00023237"/>
    </source>
</evidence>
<dbReference type="InterPro" id="IPR037066">
    <property type="entry name" value="Plug_dom_sf"/>
</dbReference>
<evidence type="ECO:0000256" key="12">
    <source>
        <dbReference type="ARBA" id="ARBA00023170"/>
    </source>
</evidence>
<evidence type="ECO:0000256" key="10">
    <source>
        <dbReference type="ARBA" id="ARBA00023077"/>
    </source>
</evidence>
<dbReference type="Pfam" id="PF07715">
    <property type="entry name" value="Plug"/>
    <property type="match status" value="1"/>
</dbReference>
<dbReference type="PROSITE" id="PS52016">
    <property type="entry name" value="TONB_DEPENDENT_REC_3"/>
    <property type="match status" value="1"/>
</dbReference>
<feature type="short sequence motif" description="TonB C-terminal box" evidence="15">
    <location>
        <begin position="663"/>
        <end position="680"/>
    </location>
</feature>
<evidence type="ECO:0000256" key="5">
    <source>
        <dbReference type="ARBA" id="ARBA00022496"/>
    </source>
</evidence>
<evidence type="ECO:0000256" key="3">
    <source>
        <dbReference type="ARBA" id="ARBA00022448"/>
    </source>
</evidence>
<evidence type="ECO:0000256" key="8">
    <source>
        <dbReference type="ARBA" id="ARBA00023004"/>
    </source>
</evidence>
<reference evidence="20" key="1">
    <citation type="submission" date="2016-10" db="EMBL/GenBank/DDBJ databases">
        <authorList>
            <person name="Varghese N."/>
            <person name="Submissions S."/>
        </authorList>
    </citation>
    <scope>NUCLEOTIDE SEQUENCE [LARGE SCALE GENOMIC DNA]</scope>
    <source>
        <strain evidence="20">DSM 12111</strain>
    </source>
</reference>
<dbReference type="InterPro" id="IPR000531">
    <property type="entry name" value="Beta-barrel_TonB"/>
</dbReference>
<keyword evidence="3 14" id="KW-0813">Transport</keyword>
<comment type="similarity">
    <text evidence="2 14 16">Belongs to the TonB-dependent receptor family.</text>
</comment>
<dbReference type="Pfam" id="PF00593">
    <property type="entry name" value="TonB_dep_Rec_b-barrel"/>
    <property type="match status" value="1"/>
</dbReference>
<keyword evidence="6 14" id="KW-0812">Transmembrane</keyword>
<sequence>MRLVLGVLAAGLWLLNDKAVAQVAEAENTAAVELAPLLITSPRSTTRWLSTPTAVTVIDAGEVPGEQNLALDVLLARVPGVFSLNHYNLAQGLRPAIRGFGARGNFGVRGIRVLVDGVPLTMPDGQTELDGLDLGLVERMEVLRGPASVLYGNAAGGVLAIETRAPPTLPTVQLDLSAAGLGYQRTRGEIGGSDGNLGGLLAFNSTVLDGYREHSRAQTNSFTGKLRWYAPTGRLRLNFNAIDNRAEDPGGLTSAEVKADRRQAAPNNLRFDADEYIRQQRLGLVWDGYAASDDDYQLRSYLGHREFANRLGFVNGGQTTFERYFSGVGGQYSHHRELIGLPHKITTGFELEAQRDDRRRYDNQLGERGQSRQQQDESALSQGLFIEDQIALNEQWQATLGLRYDQVLLAVDDFFLADNHDGSGSSSLEDWNYSAGLSYRFTPQQSVYARLASSFETPTISELGNPQGGGFNSALQPAQAFSRELGIKGEWPSLRYSLSLYRIELEDELVGFSLPTQPGRNFYRNAGQSRRDGLELSLDWQFADAWRWSAAYAYNRYHFEDYQTTVGDFSGKRIPGIPRQTLFSELAYEHQGGYVRLGVTAQTRVYANDANTQSAPGHALFNLRLGKRFQVSEQSLEPYLGIDNLLGREYFDNLRINDGNARYFEPGPGRTLYAGLRVLF</sequence>
<dbReference type="CDD" id="cd01347">
    <property type="entry name" value="ligand_gated_channel"/>
    <property type="match status" value="1"/>
</dbReference>
<dbReference type="InterPro" id="IPR010105">
    <property type="entry name" value="TonB_sidphr_rcpt"/>
</dbReference>
<dbReference type="AlphaFoldDB" id="A0A1H5HEH0"/>
<evidence type="ECO:0000256" key="9">
    <source>
        <dbReference type="ARBA" id="ARBA00023065"/>
    </source>
</evidence>
<feature type="domain" description="TonB-dependent receptor-like beta-barrel" evidence="17">
    <location>
        <begin position="219"/>
        <end position="645"/>
    </location>
</feature>
<dbReference type="Gene3D" id="2.40.170.20">
    <property type="entry name" value="TonB-dependent receptor, beta-barrel domain"/>
    <property type="match status" value="1"/>
</dbReference>
<dbReference type="Proteomes" id="UP000242849">
    <property type="component" value="Unassembled WGS sequence"/>
</dbReference>
<dbReference type="InterPro" id="IPR039426">
    <property type="entry name" value="TonB-dep_rcpt-like"/>
</dbReference>
<organism evidence="19 20">
    <name type="scientific">Pseudomonas anguilliseptica</name>
    <dbReference type="NCBI Taxonomy" id="53406"/>
    <lineage>
        <taxon>Bacteria</taxon>
        <taxon>Pseudomonadati</taxon>
        <taxon>Pseudomonadota</taxon>
        <taxon>Gammaproteobacteria</taxon>
        <taxon>Pseudomonadales</taxon>
        <taxon>Pseudomonadaceae</taxon>
        <taxon>Pseudomonas</taxon>
    </lineage>
</organism>
<evidence type="ECO:0000256" key="11">
    <source>
        <dbReference type="ARBA" id="ARBA00023136"/>
    </source>
</evidence>
<evidence type="ECO:0000256" key="1">
    <source>
        <dbReference type="ARBA" id="ARBA00004571"/>
    </source>
</evidence>
<dbReference type="InterPro" id="IPR010917">
    <property type="entry name" value="TonB_rcpt_CS"/>
</dbReference>
<evidence type="ECO:0000256" key="4">
    <source>
        <dbReference type="ARBA" id="ARBA00022452"/>
    </source>
</evidence>
<keyword evidence="8" id="KW-0408">Iron</keyword>
<dbReference type="GO" id="GO:0009279">
    <property type="term" value="C:cell outer membrane"/>
    <property type="evidence" value="ECO:0007669"/>
    <property type="project" value="UniProtKB-SubCell"/>
</dbReference>
<keyword evidence="5" id="KW-0410">Iron transport</keyword>
<keyword evidence="12" id="KW-0675">Receptor</keyword>
<dbReference type="PANTHER" id="PTHR32552">
    <property type="entry name" value="FERRICHROME IRON RECEPTOR-RELATED"/>
    <property type="match status" value="1"/>
</dbReference>
<evidence type="ECO:0000259" key="18">
    <source>
        <dbReference type="Pfam" id="PF07715"/>
    </source>
</evidence>
<protein>
    <submittedName>
        <fullName evidence="19">Iron complex outermembrane recepter protein</fullName>
    </submittedName>
</protein>
<dbReference type="PROSITE" id="PS01156">
    <property type="entry name" value="TONB_DEPENDENT_REC_2"/>
    <property type="match status" value="1"/>
</dbReference>
<comment type="subcellular location">
    <subcellularLocation>
        <location evidence="1 14">Cell outer membrane</location>
        <topology evidence="1 14">Multi-pass membrane protein</topology>
    </subcellularLocation>
</comment>
<proteinExistence type="inferred from homology"/>
<evidence type="ECO:0000259" key="17">
    <source>
        <dbReference type="Pfam" id="PF00593"/>
    </source>
</evidence>
<dbReference type="InterPro" id="IPR036942">
    <property type="entry name" value="Beta-barrel_TonB_sf"/>
</dbReference>
<dbReference type="InterPro" id="IPR012910">
    <property type="entry name" value="Plug_dom"/>
</dbReference>
<gene>
    <name evidence="19" type="ORF">SAMN05421553_4387</name>
</gene>
<keyword evidence="7" id="KW-0732">Signal</keyword>
<accession>A0A1H5HEH0</accession>
<dbReference type="Gene3D" id="2.170.130.10">
    <property type="entry name" value="TonB-dependent receptor, plug domain"/>
    <property type="match status" value="1"/>
</dbReference>
<name>A0A1H5HEH0_PSEAG</name>
<evidence type="ECO:0000313" key="20">
    <source>
        <dbReference type="Proteomes" id="UP000242849"/>
    </source>
</evidence>
<dbReference type="GO" id="GO:0038023">
    <property type="term" value="F:signaling receptor activity"/>
    <property type="evidence" value="ECO:0007669"/>
    <property type="project" value="InterPro"/>
</dbReference>
<evidence type="ECO:0000256" key="14">
    <source>
        <dbReference type="PROSITE-ProRule" id="PRU01360"/>
    </source>
</evidence>
<dbReference type="EMBL" id="FNSC01000001">
    <property type="protein sequence ID" value="SEE26382.1"/>
    <property type="molecule type" value="Genomic_DNA"/>
</dbReference>
<evidence type="ECO:0000256" key="2">
    <source>
        <dbReference type="ARBA" id="ARBA00009810"/>
    </source>
</evidence>
<dbReference type="SUPFAM" id="SSF56935">
    <property type="entry name" value="Porins"/>
    <property type="match status" value="1"/>
</dbReference>
<keyword evidence="13 14" id="KW-0998">Cell outer membrane</keyword>
<keyword evidence="11 14" id="KW-0472">Membrane</keyword>
<dbReference type="RefSeq" id="WP_244161229.1">
    <property type="nucleotide sequence ID" value="NZ_CP156749.1"/>
</dbReference>
<evidence type="ECO:0000256" key="16">
    <source>
        <dbReference type="RuleBase" id="RU003357"/>
    </source>
</evidence>
<dbReference type="GO" id="GO:0015344">
    <property type="term" value="F:siderophore uptake transmembrane transporter activity"/>
    <property type="evidence" value="ECO:0007669"/>
    <property type="project" value="TreeGrafter"/>
</dbReference>
<evidence type="ECO:0000256" key="7">
    <source>
        <dbReference type="ARBA" id="ARBA00022729"/>
    </source>
</evidence>
<evidence type="ECO:0000256" key="15">
    <source>
        <dbReference type="PROSITE-ProRule" id="PRU10144"/>
    </source>
</evidence>
<dbReference type="NCBIfam" id="TIGR01783">
    <property type="entry name" value="TonB-siderophor"/>
    <property type="match status" value="1"/>
</dbReference>
<dbReference type="STRING" id="53406.SAMN05421553_4387"/>
<keyword evidence="4 14" id="KW-1134">Transmembrane beta strand</keyword>
<keyword evidence="9" id="KW-0406">Ion transport</keyword>